<evidence type="ECO:0000256" key="1">
    <source>
        <dbReference type="PIRSR" id="PIRSR016487-1"/>
    </source>
</evidence>
<feature type="domain" description="CYTH" evidence="2">
    <location>
        <begin position="2"/>
        <end position="149"/>
    </location>
</feature>
<dbReference type="PROSITE" id="PS51707">
    <property type="entry name" value="CYTH"/>
    <property type="match status" value="1"/>
</dbReference>
<feature type="active site" description="Proton acceptor" evidence="1">
    <location>
        <position position="29"/>
    </location>
</feature>
<name>A0A9D9NNA6_9BACT</name>
<reference evidence="3" key="1">
    <citation type="submission" date="2020-10" db="EMBL/GenBank/DDBJ databases">
        <authorList>
            <person name="Gilroy R."/>
        </authorList>
    </citation>
    <scope>NUCLEOTIDE SEQUENCE</scope>
    <source>
        <strain evidence="3">B3-1481</strain>
    </source>
</reference>
<gene>
    <name evidence="3" type="ORF">IAB76_01500</name>
</gene>
<dbReference type="InterPro" id="IPR012042">
    <property type="entry name" value="NeuTTM/CthTTM-like"/>
</dbReference>
<sequence>MAQEIERKFLVKGDYKSAASSSVHIAQGYLNSDPDRTVRVRIKGERAFLTVKGRNSSDGTSRYEWEKEIPAGEAAELLGLCEPGIIDKTRYFVPAGAHVFEVDEFHADNEGLTVAEIELDSPEEEFRRPPWLGREVTGERKYYNSSLAGNPYKNW</sequence>
<dbReference type="InterPro" id="IPR023577">
    <property type="entry name" value="CYTH_domain"/>
</dbReference>
<dbReference type="PANTHER" id="PTHR40114:SF1">
    <property type="entry name" value="SLR0698 PROTEIN"/>
    <property type="match status" value="1"/>
</dbReference>
<dbReference type="PANTHER" id="PTHR40114">
    <property type="entry name" value="SLR0698 PROTEIN"/>
    <property type="match status" value="1"/>
</dbReference>
<dbReference type="Proteomes" id="UP000823769">
    <property type="component" value="Unassembled WGS sequence"/>
</dbReference>
<accession>A0A9D9NNA6</accession>
<evidence type="ECO:0000313" key="4">
    <source>
        <dbReference type="Proteomes" id="UP000823769"/>
    </source>
</evidence>
<dbReference type="SMART" id="SM01118">
    <property type="entry name" value="CYTH"/>
    <property type="match status" value="1"/>
</dbReference>
<evidence type="ECO:0000313" key="3">
    <source>
        <dbReference type="EMBL" id="MBO8479777.1"/>
    </source>
</evidence>
<dbReference type="Gene3D" id="2.40.320.10">
    <property type="entry name" value="Hypothetical Protein Pfu-838710-001"/>
    <property type="match status" value="1"/>
</dbReference>
<dbReference type="SUPFAM" id="SSF55154">
    <property type="entry name" value="CYTH-like phosphatases"/>
    <property type="match status" value="1"/>
</dbReference>
<dbReference type="AlphaFoldDB" id="A0A9D9NNA6"/>
<dbReference type="EMBL" id="JADILW010000023">
    <property type="protein sequence ID" value="MBO8479777.1"/>
    <property type="molecule type" value="Genomic_DNA"/>
</dbReference>
<dbReference type="CDD" id="cd07891">
    <property type="entry name" value="CYTH-like_CthTTM-like_1"/>
    <property type="match status" value="1"/>
</dbReference>
<dbReference type="PIRSF" id="PIRSF016487">
    <property type="entry name" value="CYTH_UCP016487"/>
    <property type="match status" value="1"/>
</dbReference>
<dbReference type="InterPro" id="IPR033469">
    <property type="entry name" value="CYTH-like_dom_sf"/>
</dbReference>
<proteinExistence type="predicted"/>
<reference evidence="3" key="2">
    <citation type="journal article" date="2021" name="PeerJ">
        <title>Extensive microbial diversity within the chicken gut microbiome revealed by metagenomics and culture.</title>
        <authorList>
            <person name="Gilroy R."/>
            <person name="Ravi A."/>
            <person name="Getino M."/>
            <person name="Pursley I."/>
            <person name="Horton D.L."/>
            <person name="Alikhan N.F."/>
            <person name="Baker D."/>
            <person name="Gharbi K."/>
            <person name="Hall N."/>
            <person name="Watson M."/>
            <person name="Adriaenssens E.M."/>
            <person name="Foster-Nyarko E."/>
            <person name="Jarju S."/>
            <person name="Secka A."/>
            <person name="Antonio M."/>
            <person name="Oren A."/>
            <person name="Chaudhuri R.R."/>
            <person name="La Ragione R."/>
            <person name="Hildebrand F."/>
            <person name="Pallen M.J."/>
        </authorList>
    </citation>
    <scope>NUCLEOTIDE SEQUENCE</scope>
    <source>
        <strain evidence="3">B3-1481</strain>
    </source>
</reference>
<evidence type="ECO:0000259" key="2">
    <source>
        <dbReference type="PROSITE" id="PS51707"/>
    </source>
</evidence>
<dbReference type="Pfam" id="PF01928">
    <property type="entry name" value="CYTH"/>
    <property type="match status" value="1"/>
</dbReference>
<organism evidence="3 4">
    <name type="scientific">Candidatus Cryptobacteroides avistercoris</name>
    <dbReference type="NCBI Taxonomy" id="2840758"/>
    <lineage>
        <taxon>Bacteria</taxon>
        <taxon>Pseudomonadati</taxon>
        <taxon>Bacteroidota</taxon>
        <taxon>Bacteroidia</taxon>
        <taxon>Bacteroidales</taxon>
        <taxon>Candidatus Cryptobacteroides</taxon>
    </lineage>
</organism>
<comment type="caution">
    <text evidence="3">The sequence shown here is derived from an EMBL/GenBank/DDBJ whole genome shotgun (WGS) entry which is preliminary data.</text>
</comment>
<protein>
    <submittedName>
        <fullName evidence="3">CYTH domain-containing protein</fullName>
    </submittedName>
</protein>